<dbReference type="Proteomes" id="UP000283587">
    <property type="component" value="Unassembled WGS sequence"/>
</dbReference>
<comment type="caution">
    <text evidence="1">The sequence shown here is derived from an EMBL/GenBank/DDBJ whole genome shotgun (WGS) entry which is preliminary data.</text>
</comment>
<dbReference type="EMBL" id="QZEW01000178">
    <property type="protein sequence ID" value="RJL00127.1"/>
    <property type="molecule type" value="Genomic_DNA"/>
</dbReference>
<accession>A0A418ZS50</accession>
<sequence length="123" mass="13841">MLIQYLMVFAQFQTQQRKKMVHSGIETLTQGLFPETRIGRIDRIEIPGMGGIKLVAQLLGHVGKNNLRFAADLSLEVIECRINRPPVEARESHAVPRPKASTRAVIEEEPENALCHADNLDAW</sequence>
<evidence type="ECO:0000313" key="1">
    <source>
        <dbReference type="EMBL" id="RJL00127.1"/>
    </source>
</evidence>
<evidence type="ECO:0000313" key="2">
    <source>
        <dbReference type="Proteomes" id="UP000283587"/>
    </source>
</evidence>
<name>A0A418ZS50_9RHOB</name>
<protein>
    <submittedName>
        <fullName evidence="1">Uncharacterized protein</fullName>
    </submittedName>
</protein>
<gene>
    <name evidence="1" type="ORF">D3P05_23000</name>
</gene>
<reference evidence="2" key="1">
    <citation type="submission" date="2018-09" db="EMBL/GenBank/DDBJ databases">
        <title>Paracoccus onubensis nov. sp. a moderate halophilic bacterium isolated from Gruta de las Maravillas (Aracena, Spain).</title>
        <authorList>
            <person name="Jurado V."/>
            <person name="Gutierrez-Patricio S."/>
            <person name="Gonzalez-Pimentel J.L."/>
            <person name="Miller A.Z."/>
            <person name="Laiz L."/>
            <person name="Saiz-Jimenez C."/>
        </authorList>
    </citation>
    <scope>NUCLEOTIDE SEQUENCE [LARGE SCALE GENOMIC DNA]</scope>
    <source>
        <strain evidence="2">DSM 26381</strain>
    </source>
</reference>
<keyword evidence="2" id="KW-1185">Reference proteome</keyword>
<proteinExistence type="predicted"/>
<dbReference type="AlphaFoldDB" id="A0A418ZS50"/>
<organism evidence="1 2">
    <name type="scientific">Paracoccus siganidrum</name>
    <dbReference type="NCBI Taxonomy" id="1276757"/>
    <lineage>
        <taxon>Bacteria</taxon>
        <taxon>Pseudomonadati</taxon>
        <taxon>Pseudomonadota</taxon>
        <taxon>Alphaproteobacteria</taxon>
        <taxon>Rhodobacterales</taxon>
        <taxon>Paracoccaceae</taxon>
        <taxon>Paracoccus</taxon>
    </lineage>
</organism>